<sequence length="60" mass="6537">MPGYCTCKVAGIHISELTNSQPTGLQGLSVELETVLGEIKTLQISQEASIQSLQRTYNEQ</sequence>
<organism evidence="1 2">
    <name type="scientific">Dreissena polymorpha</name>
    <name type="common">Zebra mussel</name>
    <name type="synonym">Mytilus polymorpha</name>
    <dbReference type="NCBI Taxonomy" id="45954"/>
    <lineage>
        <taxon>Eukaryota</taxon>
        <taxon>Metazoa</taxon>
        <taxon>Spiralia</taxon>
        <taxon>Lophotrochozoa</taxon>
        <taxon>Mollusca</taxon>
        <taxon>Bivalvia</taxon>
        <taxon>Autobranchia</taxon>
        <taxon>Heteroconchia</taxon>
        <taxon>Euheterodonta</taxon>
        <taxon>Imparidentia</taxon>
        <taxon>Neoheterodontei</taxon>
        <taxon>Myida</taxon>
        <taxon>Dreissenoidea</taxon>
        <taxon>Dreissenidae</taxon>
        <taxon>Dreissena</taxon>
    </lineage>
</organism>
<protein>
    <submittedName>
        <fullName evidence="1">Uncharacterized protein</fullName>
    </submittedName>
</protein>
<reference evidence="1" key="1">
    <citation type="journal article" date="2019" name="bioRxiv">
        <title>The Genome of the Zebra Mussel, Dreissena polymorpha: A Resource for Invasive Species Research.</title>
        <authorList>
            <person name="McCartney M.A."/>
            <person name="Auch B."/>
            <person name="Kono T."/>
            <person name="Mallez S."/>
            <person name="Zhang Y."/>
            <person name="Obille A."/>
            <person name="Becker A."/>
            <person name="Abrahante J.E."/>
            <person name="Garbe J."/>
            <person name="Badalamenti J.P."/>
            <person name="Herman A."/>
            <person name="Mangelson H."/>
            <person name="Liachko I."/>
            <person name="Sullivan S."/>
            <person name="Sone E.D."/>
            <person name="Koren S."/>
            <person name="Silverstein K.A.T."/>
            <person name="Beckman K.B."/>
            <person name="Gohl D.M."/>
        </authorList>
    </citation>
    <scope>NUCLEOTIDE SEQUENCE</scope>
    <source>
        <strain evidence="1">Duluth1</strain>
        <tissue evidence="1">Whole animal</tissue>
    </source>
</reference>
<proteinExistence type="predicted"/>
<comment type="caution">
    <text evidence="1">The sequence shown here is derived from an EMBL/GenBank/DDBJ whole genome shotgun (WGS) entry which is preliminary data.</text>
</comment>
<name>A0A9D4GRP2_DREPO</name>
<dbReference type="AlphaFoldDB" id="A0A9D4GRP2"/>
<accession>A0A9D4GRP2</accession>
<gene>
    <name evidence="1" type="ORF">DPMN_123490</name>
</gene>
<evidence type="ECO:0000313" key="2">
    <source>
        <dbReference type="Proteomes" id="UP000828390"/>
    </source>
</evidence>
<reference evidence="1" key="2">
    <citation type="submission" date="2020-11" db="EMBL/GenBank/DDBJ databases">
        <authorList>
            <person name="McCartney M.A."/>
            <person name="Auch B."/>
            <person name="Kono T."/>
            <person name="Mallez S."/>
            <person name="Becker A."/>
            <person name="Gohl D.M."/>
            <person name="Silverstein K.A.T."/>
            <person name="Koren S."/>
            <person name="Bechman K.B."/>
            <person name="Herman A."/>
            <person name="Abrahante J.E."/>
            <person name="Garbe J."/>
        </authorList>
    </citation>
    <scope>NUCLEOTIDE SEQUENCE</scope>
    <source>
        <strain evidence="1">Duluth1</strain>
        <tissue evidence="1">Whole animal</tissue>
    </source>
</reference>
<feature type="non-terminal residue" evidence="1">
    <location>
        <position position="60"/>
    </location>
</feature>
<dbReference type="Proteomes" id="UP000828390">
    <property type="component" value="Unassembled WGS sequence"/>
</dbReference>
<dbReference type="EMBL" id="JAIWYP010000005">
    <property type="protein sequence ID" value="KAH3821723.1"/>
    <property type="molecule type" value="Genomic_DNA"/>
</dbReference>
<keyword evidence="2" id="KW-1185">Reference proteome</keyword>
<evidence type="ECO:0000313" key="1">
    <source>
        <dbReference type="EMBL" id="KAH3821723.1"/>
    </source>
</evidence>